<dbReference type="RefSeq" id="WP_133610753.1">
    <property type="nucleotide sequence ID" value="NZ_SNZC01000006.1"/>
</dbReference>
<organism evidence="1 2">
    <name type="scientific">Flavobacterium cheniae</name>
    <dbReference type="NCBI Taxonomy" id="295428"/>
    <lineage>
        <taxon>Bacteria</taxon>
        <taxon>Pseudomonadati</taxon>
        <taxon>Bacteroidota</taxon>
        <taxon>Flavobacteriia</taxon>
        <taxon>Flavobacteriales</taxon>
        <taxon>Flavobacteriaceae</taxon>
        <taxon>Flavobacterium</taxon>
    </lineage>
</organism>
<dbReference type="InterPro" id="IPR016541">
    <property type="entry name" value="UCP008505"/>
</dbReference>
<protein>
    <submittedName>
        <fullName evidence="1">Uncharacterized protein DUF4411</fullName>
    </submittedName>
</protein>
<dbReference type="EMBL" id="VLKM01000010">
    <property type="protein sequence ID" value="TWH92953.1"/>
    <property type="molecule type" value="Genomic_DNA"/>
</dbReference>
<evidence type="ECO:0000313" key="2">
    <source>
        <dbReference type="Proteomes" id="UP000315312"/>
    </source>
</evidence>
<dbReference type="Proteomes" id="UP000315312">
    <property type="component" value="Unassembled WGS sequence"/>
</dbReference>
<reference evidence="1 2" key="1">
    <citation type="journal article" date="2015" name="Stand. Genomic Sci.">
        <title>Genomic Encyclopedia of Bacterial and Archaeal Type Strains, Phase III: the genomes of soil and plant-associated and newly described type strains.</title>
        <authorList>
            <person name="Whitman W.B."/>
            <person name="Woyke T."/>
            <person name="Klenk H.P."/>
            <person name="Zhou Y."/>
            <person name="Lilburn T.G."/>
            <person name="Beck B.J."/>
            <person name="De Vos P."/>
            <person name="Vandamme P."/>
            <person name="Eisen J.A."/>
            <person name="Garrity G."/>
            <person name="Hugenholtz P."/>
            <person name="Kyrpides N.C."/>
        </authorList>
    </citation>
    <scope>NUCLEOTIDE SEQUENCE [LARGE SCALE GENOMIC DNA]</scope>
    <source>
        <strain evidence="1 2">CGMCC 1.6844</strain>
    </source>
</reference>
<evidence type="ECO:0000313" key="1">
    <source>
        <dbReference type="EMBL" id="TWH92953.1"/>
    </source>
</evidence>
<gene>
    <name evidence="1" type="ORF">IP97_02276</name>
</gene>
<keyword evidence="2" id="KW-1185">Reference proteome</keyword>
<sequence>MKVIIDTNSLLSLVRYYLPFDKNKILYNFIKEKIQTGEIILIDKVYMQCSYISKGIIISELDFLNDKDYKKSAKIPYNTELTIPPNTKKFFHLLNSVFVNSVIMKAKKITEVEFETLKNSHLNDADMKLVLLSLNLIAQGENVFLVTEETSESNDNKLFVKIPAMCRELSINCINLPALIKLYQDDFDLHFK</sequence>
<dbReference type="AlphaFoldDB" id="A0A562KCK0"/>
<comment type="caution">
    <text evidence="1">The sequence shown here is derived from an EMBL/GenBank/DDBJ whole genome shotgun (WGS) entry which is preliminary data.</text>
</comment>
<dbReference type="Pfam" id="PF14367">
    <property type="entry name" value="DUF4411"/>
    <property type="match status" value="1"/>
</dbReference>
<proteinExistence type="predicted"/>
<accession>A0A562KCK0</accession>
<name>A0A562KCK0_9FLAO</name>
<dbReference type="OrthoDB" id="1078742at2"/>